<keyword evidence="8" id="KW-1185">Reference proteome</keyword>
<dbReference type="Gene3D" id="2.60.40.10">
    <property type="entry name" value="Immunoglobulins"/>
    <property type="match status" value="5"/>
</dbReference>
<dbReference type="InterPro" id="IPR003598">
    <property type="entry name" value="Ig_sub2"/>
</dbReference>
<dbReference type="SUPFAM" id="SSF48726">
    <property type="entry name" value="Immunoglobulin"/>
    <property type="match status" value="5"/>
</dbReference>
<dbReference type="PROSITE" id="PS50835">
    <property type="entry name" value="IG_LIKE"/>
    <property type="match status" value="5"/>
</dbReference>
<dbReference type="InterPro" id="IPR036179">
    <property type="entry name" value="Ig-like_dom_sf"/>
</dbReference>
<keyword evidence="5" id="KW-0732">Signal</keyword>
<feature type="domain" description="Ig-like" evidence="6">
    <location>
        <begin position="276"/>
        <end position="356"/>
    </location>
</feature>
<accession>A0A6G1PPU2</accession>
<evidence type="ECO:0000256" key="3">
    <source>
        <dbReference type="ARBA" id="ARBA00045430"/>
    </source>
</evidence>
<dbReference type="PANTHER" id="PTHR46013:SF4">
    <property type="entry name" value="B-CELL RECEPTOR CD22-RELATED"/>
    <property type="match status" value="1"/>
</dbReference>
<dbReference type="Proteomes" id="UP000503349">
    <property type="component" value="Chromosome 7"/>
</dbReference>
<dbReference type="AlphaFoldDB" id="A0A6G1PPU2"/>
<organism evidence="7 8">
    <name type="scientific">Channa argus</name>
    <name type="common">Northern snakehead</name>
    <name type="synonym">Ophicephalus argus</name>
    <dbReference type="NCBI Taxonomy" id="215402"/>
    <lineage>
        <taxon>Eukaryota</taxon>
        <taxon>Metazoa</taxon>
        <taxon>Chordata</taxon>
        <taxon>Craniata</taxon>
        <taxon>Vertebrata</taxon>
        <taxon>Euteleostomi</taxon>
        <taxon>Actinopterygii</taxon>
        <taxon>Neopterygii</taxon>
        <taxon>Teleostei</taxon>
        <taxon>Neoteleostei</taxon>
        <taxon>Acanthomorphata</taxon>
        <taxon>Anabantaria</taxon>
        <taxon>Anabantiformes</taxon>
        <taxon>Channoidei</taxon>
        <taxon>Channidae</taxon>
        <taxon>Channa</taxon>
    </lineage>
</organism>
<dbReference type="PANTHER" id="PTHR46013">
    <property type="entry name" value="VASCULAR CELL ADHESION MOLECULE 1"/>
    <property type="match status" value="1"/>
</dbReference>
<feature type="chain" id="PRO_5026219639" description="B-cell receptor CD22" evidence="5">
    <location>
        <begin position="23"/>
        <end position="530"/>
    </location>
</feature>
<evidence type="ECO:0000256" key="1">
    <source>
        <dbReference type="ARBA" id="ARBA00040106"/>
    </source>
</evidence>
<dbReference type="SMART" id="SM00409">
    <property type="entry name" value="IG"/>
    <property type="match status" value="5"/>
</dbReference>
<feature type="domain" description="Ig-like" evidence="6">
    <location>
        <begin position="455"/>
        <end position="526"/>
    </location>
</feature>
<dbReference type="InterPro" id="IPR056386">
    <property type="entry name" value="Ig_CD22"/>
</dbReference>
<gene>
    <name evidence="7" type="ORF">EXN66_Car007915</name>
</gene>
<reference evidence="8" key="2">
    <citation type="submission" date="2019-02" db="EMBL/GenBank/DDBJ databases">
        <title>Opniocepnalus argus Var Kimnra genome.</title>
        <authorList>
            <person name="Zhou C."/>
            <person name="Xiao S."/>
        </authorList>
    </citation>
    <scope>NUCLEOTIDE SEQUENCE [LARGE SCALE GENOMIC DNA]</scope>
</reference>
<sequence>MMMNALTLGWLVILALIKNFYSVSLHIPMTLRDLNPTATEGSCIDIKCDVTGPISDDNDAYWFWLKDAKWDESNADFIGTVIYSTNTALRPVSPHFEDRVKYIGSLSSSWGTSYNSSPKPRCNILICNLKQSDSGEYSFRYKKGSHKWSTKPNVTLKVTENPCPITFENPPAVMESEQITLTCSTRDAPKEVSAEISSKNIREGHSVTLTCLAKGVPATNISWFKNDTMMKAMSTLAEWTITEIDASYSGEYRCKAQNKHGTRTSATVTVDVTYAPEVEITTTSSEVTEGDKMTLTCSVKRSNPQLVTYTWQKNGANIVDGQTFVVDTMKPEDSGSYTCTANNAVGSGSSPELQIQVKYAPKDVTVQSQHGFEVKENKSLTLSCSARSYPQVKSITWMKTTDGKEKVLKENNDQYIIQSASPSDIGQYSCKAENDTGTGTSQKIQINVKYSPTEPILSMADELTENMTTTITCTVESFPPSQPDGYWPSNNKLQFTFNVTSAHDGLYTCSATNTEGPNTSKQRKLVVKCQ</sequence>
<keyword evidence="7" id="KW-0675">Receptor</keyword>
<dbReference type="InterPro" id="IPR013783">
    <property type="entry name" value="Ig-like_fold"/>
</dbReference>
<dbReference type="EMBL" id="CM015718">
    <property type="protein sequence ID" value="KAF3692239.1"/>
    <property type="molecule type" value="Genomic_DNA"/>
</dbReference>
<evidence type="ECO:0000256" key="4">
    <source>
        <dbReference type="ARBA" id="ARBA00046458"/>
    </source>
</evidence>
<dbReference type="Pfam" id="PF24518">
    <property type="entry name" value="Ig_CD22"/>
    <property type="match status" value="1"/>
</dbReference>
<protein>
    <recommendedName>
        <fullName evidence="1">B-cell receptor CD22</fullName>
    </recommendedName>
    <alternativeName>
        <fullName evidence="2">Sialic acid-binding Ig-like lectin 2</fullName>
    </alternativeName>
</protein>
<reference evidence="7 8" key="1">
    <citation type="submission" date="2019-02" db="EMBL/GenBank/DDBJ databases">
        <title>Opniocepnalus argus genome.</title>
        <authorList>
            <person name="Zhou C."/>
            <person name="Xiao S."/>
        </authorList>
    </citation>
    <scope>NUCLEOTIDE SEQUENCE [LARGE SCALE GENOMIC DNA]</scope>
    <source>
        <strain evidence="7">OARG1902GOOAL</strain>
        <tissue evidence="7">Muscle</tissue>
    </source>
</reference>
<dbReference type="SMART" id="SM00408">
    <property type="entry name" value="IGc2"/>
    <property type="match status" value="4"/>
</dbReference>
<dbReference type="InterPro" id="IPR007110">
    <property type="entry name" value="Ig-like_dom"/>
</dbReference>
<feature type="domain" description="Ig-like" evidence="6">
    <location>
        <begin position="189"/>
        <end position="269"/>
    </location>
</feature>
<feature type="signal peptide" evidence="5">
    <location>
        <begin position="1"/>
        <end position="22"/>
    </location>
</feature>
<dbReference type="InterPro" id="IPR003599">
    <property type="entry name" value="Ig_sub"/>
</dbReference>
<dbReference type="Pfam" id="PF13895">
    <property type="entry name" value="Ig_2"/>
    <property type="match status" value="2"/>
</dbReference>
<evidence type="ECO:0000256" key="5">
    <source>
        <dbReference type="SAM" id="SignalP"/>
    </source>
</evidence>
<feature type="domain" description="Ig-like" evidence="6">
    <location>
        <begin position="361"/>
        <end position="447"/>
    </location>
</feature>
<evidence type="ECO:0000313" key="8">
    <source>
        <dbReference type="Proteomes" id="UP000503349"/>
    </source>
</evidence>
<evidence type="ECO:0000256" key="2">
    <source>
        <dbReference type="ARBA" id="ARBA00041781"/>
    </source>
</evidence>
<evidence type="ECO:0000313" key="7">
    <source>
        <dbReference type="EMBL" id="KAF3692239.1"/>
    </source>
</evidence>
<comment type="subunit">
    <text evidence="4">Predominantly monomer of isoform CD22-beta. Also found as heterodimer of isoform CD22-beta and a shorter isoform. Interacts with PTPN6/SHP-1, LYN, SYK, PIK3R1/PIK3R2 and PLCG1 upon phosphorylation. Interacts with GRB2, INPP5D and SHC1 upon phosphorylation. May form a complex with INPP5D/SHIP, GRB2 and SHC1.</text>
</comment>
<dbReference type="Pfam" id="PF13927">
    <property type="entry name" value="Ig_3"/>
    <property type="match status" value="1"/>
</dbReference>
<name>A0A6G1PPU2_CHAAH</name>
<comment type="function">
    <text evidence="3">Most highly expressed siglec (sialic acid-binding immunoglobulin-like lectin) on B-cells that plays a role in various aspects of B-cell biology including differentiation, antigen presentation, and trafficking to bone marrow. Binds to alpha 2,6-linked sialic acid residues of surface molecules such as CD22 itself, CD45 and IgM in a cis configuration. Can also bind to ligands on other cells as an adhesion molecule in a trans configuration. Acts as an inhibitory coreceptor on the surface of B-cells and inhibits B-cell receptor induced signaling, characterized by inhibition of the calcium mobilization and cellular activation. Mechanistically, the immunoreceptor tyrosine-based inhibitory motif domain is phosphorylated by the Src kinase LYN, which in turn leads to the recruitment of the protein tyrosine phosphatase 1/PTPN6, leading to the negative regulation of BCR signaling. If this negative signaling from is of sufficient strength, apoptosis of the B-cell can be induced.</text>
</comment>
<evidence type="ECO:0000259" key="6">
    <source>
        <dbReference type="PROSITE" id="PS50835"/>
    </source>
</evidence>
<feature type="domain" description="Ig-like" evidence="6">
    <location>
        <begin position="28"/>
        <end position="155"/>
    </location>
</feature>
<proteinExistence type="predicted"/>